<dbReference type="Pfam" id="PF12848">
    <property type="entry name" value="ABC_tran_Xtn"/>
    <property type="match status" value="1"/>
</dbReference>
<dbReference type="Gene3D" id="3.40.50.300">
    <property type="entry name" value="P-loop containing nucleotide triphosphate hydrolases"/>
    <property type="match status" value="2"/>
</dbReference>
<evidence type="ECO:0000256" key="2">
    <source>
        <dbReference type="ARBA" id="ARBA00022840"/>
    </source>
</evidence>
<dbReference type="InterPro" id="IPR032781">
    <property type="entry name" value="ABC_tran_Xtn"/>
</dbReference>
<keyword evidence="2 4" id="KW-0067">ATP-binding</keyword>
<accession>A0ABW4DQS7</accession>
<protein>
    <submittedName>
        <fullName evidence="4">ABC-F family ATP-binding cassette domain-containing protein</fullName>
    </submittedName>
</protein>
<dbReference type="Proteomes" id="UP001597244">
    <property type="component" value="Unassembled WGS sequence"/>
</dbReference>
<dbReference type="InterPro" id="IPR003439">
    <property type="entry name" value="ABC_transporter-like_ATP-bd"/>
</dbReference>
<keyword evidence="1" id="KW-0547">Nucleotide-binding</keyword>
<feature type="domain" description="ABC transporter" evidence="3">
    <location>
        <begin position="322"/>
        <end position="512"/>
    </location>
</feature>
<dbReference type="InterPro" id="IPR017871">
    <property type="entry name" value="ABC_transporter-like_CS"/>
</dbReference>
<dbReference type="SMART" id="SM00382">
    <property type="entry name" value="AAA"/>
    <property type="match status" value="2"/>
</dbReference>
<dbReference type="SUPFAM" id="SSF52540">
    <property type="entry name" value="P-loop containing nucleoside triphosphate hydrolases"/>
    <property type="match status" value="2"/>
</dbReference>
<dbReference type="PROSITE" id="PS00211">
    <property type="entry name" value="ABC_TRANSPORTER_1"/>
    <property type="match status" value="1"/>
</dbReference>
<dbReference type="InterPro" id="IPR003593">
    <property type="entry name" value="AAA+_ATPase"/>
</dbReference>
<reference evidence="5" key="1">
    <citation type="journal article" date="2019" name="Int. J. Syst. Evol. Microbiol.">
        <title>The Global Catalogue of Microorganisms (GCM) 10K type strain sequencing project: providing services to taxonomists for standard genome sequencing and annotation.</title>
        <authorList>
            <consortium name="The Broad Institute Genomics Platform"/>
            <consortium name="The Broad Institute Genome Sequencing Center for Infectious Disease"/>
            <person name="Wu L."/>
            <person name="Ma J."/>
        </authorList>
    </citation>
    <scope>NUCLEOTIDE SEQUENCE [LARGE SCALE GENOMIC DNA]</scope>
    <source>
        <strain evidence="5">CCM 8951</strain>
    </source>
</reference>
<dbReference type="PANTHER" id="PTHR42855">
    <property type="entry name" value="ABC TRANSPORTER ATP-BINDING SUBUNIT"/>
    <property type="match status" value="1"/>
</dbReference>
<name>A0ABW4DQS7_9LACO</name>
<dbReference type="InterPro" id="IPR027417">
    <property type="entry name" value="P-loop_NTPase"/>
</dbReference>
<evidence type="ECO:0000313" key="4">
    <source>
        <dbReference type="EMBL" id="MFD1465600.1"/>
    </source>
</evidence>
<proteinExistence type="predicted"/>
<dbReference type="Pfam" id="PF00005">
    <property type="entry name" value="ABC_tran"/>
    <property type="match status" value="2"/>
</dbReference>
<comment type="caution">
    <text evidence="4">The sequence shown here is derived from an EMBL/GenBank/DDBJ whole genome shotgun (WGS) entry which is preliminary data.</text>
</comment>
<dbReference type="PANTHER" id="PTHR42855:SF2">
    <property type="entry name" value="DRUG RESISTANCE ABC TRANSPORTER,ATP-BINDING PROTEIN"/>
    <property type="match status" value="1"/>
</dbReference>
<dbReference type="InterPro" id="IPR051309">
    <property type="entry name" value="ABCF_ATPase"/>
</dbReference>
<evidence type="ECO:0000313" key="5">
    <source>
        <dbReference type="Proteomes" id="UP001597244"/>
    </source>
</evidence>
<evidence type="ECO:0000259" key="3">
    <source>
        <dbReference type="PROSITE" id="PS50893"/>
    </source>
</evidence>
<evidence type="ECO:0000256" key="1">
    <source>
        <dbReference type="ARBA" id="ARBA00022741"/>
    </source>
</evidence>
<sequence length="513" mass="58127">MSILTVTNLSHSFADKTLYENANFKIERQDHMGIVGQNGVGKSTLIKILTGELLPDEGKVVWQKNTEVGYLDQYANLVAGMTIFQFLQTAFSDLFDIEAKMNHLYEEYATNMDDDLLEKAGRMQTHLEESGFYDLDTEIVRVASGLGLDDIGLDHDVSQLSGGQRSKVILTKLLLQKPDMLVLDEPTNYLDTKHIDWLVGYLVDFPGAFLVISHDYEFLERITNSILDIEFGQITRYTGDLKTAFRQKEADAQSYRRAYSKQQEQIAKSKAYIRRFKAGTRAKSAKSREKQLSHLDVLKKPDHLSEPTIQFRYQPTDSRMLLTTQDLYFGYDQALNKLPLDISIAGDEKILVSGYNGIGKSTFLKTILGILPKIGGDIDFSPSLKIAYYDQSLRWPHKLETPLQYMQNAYELEKPKVLRQYLAKTGLTAQQVLSPLVDLSGGEQAKVKLAEVMMKPANLLILDEPTNHLDDLTKDALNKGIQSFEGAVLLVTHETNFYDESWLDKVIDIEKLQ</sequence>
<keyword evidence="5" id="KW-1185">Reference proteome</keyword>
<dbReference type="EMBL" id="JBHTOF010000059">
    <property type="protein sequence ID" value="MFD1465600.1"/>
    <property type="molecule type" value="Genomic_DNA"/>
</dbReference>
<dbReference type="CDD" id="cd03221">
    <property type="entry name" value="ABCF_EF-3"/>
    <property type="match status" value="2"/>
</dbReference>
<feature type="domain" description="ABC transporter" evidence="3">
    <location>
        <begin position="4"/>
        <end position="256"/>
    </location>
</feature>
<dbReference type="GO" id="GO:0005524">
    <property type="term" value="F:ATP binding"/>
    <property type="evidence" value="ECO:0007669"/>
    <property type="project" value="UniProtKB-KW"/>
</dbReference>
<organism evidence="4 5">
    <name type="scientific">Lapidilactobacillus mulanensis</name>
    <dbReference type="NCBI Taxonomy" id="2485999"/>
    <lineage>
        <taxon>Bacteria</taxon>
        <taxon>Bacillati</taxon>
        <taxon>Bacillota</taxon>
        <taxon>Bacilli</taxon>
        <taxon>Lactobacillales</taxon>
        <taxon>Lactobacillaceae</taxon>
        <taxon>Lapidilactobacillus</taxon>
    </lineage>
</organism>
<gene>
    <name evidence="4" type="ORF">ACFQ4L_05840</name>
</gene>
<dbReference type="RefSeq" id="WP_125578932.1">
    <property type="nucleotide sequence ID" value="NZ_JBHTOF010000059.1"/>
</dbReference>
<dbReference type="PROSITE" id="PS50893">
    <property type="entry name" value="ABC_TRANSPORTER_2"/>
    <property type="match status" value="2"/>
</dbReference>